<name>A0A7S0PPZ3_9CHLO</name>
<dbReference type="InterPro" id="IPR024604">
    <property type="entry name" value="GSG2_C"/>
</dbReference>
<evidence type="ECO:0000313" key="11">
    <source>
        <dbReference type="EMBL" id="CAD8585109.1"/>
    </source>
</evidence>
<protein>
    <recommendedName>
        <fullName evidence="1">non-specific serine/threonine protein kinase</fullName>
        <ecNumber evidence="1">2.7.11.1</ecNumber>
    </recommendedName>
</protein>
<dbReference type="PANTHER" id="PTHR24419">
    <property type="entry name" value="INTERLEUKIN-1 RECEPTOR-ASSOCIATED KINASE"/>
    <property type="match status" value="1"/>
</dbReference>
<dbReference type="GO" id="GO:0072354">
    <property type="term" value="F:histone H3T3 kinase activity"/>
    <property type="evidence" value="ECO:0007669"/>
    <property type="project" value="TreeGrafter"/>
</dbReference>
<dbReference type="PROSITE" id="PS50011">
    <property type="entry name" value="PROTEIN_KINASE_DOM"/>
    <property type="match status" value="1"/>
</dbReference>
<evidence type="ECO:0000256" key="8">
    <source>
        <dbReference type="ARBA" id="ARBA00048679"/>
    </source>
</evidence>
<dbReference type="GO" id="GO:0035556">
    <property type="term" value="P:intracellular signal transduction"/>
    <property type="evidence" value="ECO:0007669"/>
    <property type="project" value="TreeGrafter"/>
</dbReference>
<dbReference type="GO" id="GO:0005737">
    <property type="term" value="C:cytoplasm"/>
    <property type="evidence" value="ECO:0007669"/>
    <property type="project" value="TreeGrafter"/>
</dbReference>
<keyword evidence="3" id="KW-0808">Transferase</keyword>
<gene>
    <name evidence="11" type="ORF">OMED0929_LOCUS5275</name>
</gene>
<keyword evidence="2" id="KW-0723">Serine/threonine-protein kinase</keyword>
<comment type="catalytic activity">
    <reaction evidence="8">
        <text>L-seryl-[protein] + ATP = O-phospho-L-seryl-[protein] + ADP + H(+)</text>
        <dbReference type="Rhea" id="RHEA:17989"/>
        <dbReference type="Rhea" id="RHEA-COMP:9863"/>
        <dbReference type="Rhea" id="RHEA-COMP:11604"/>
        <dbReference type="ChEBI" id="CHEBI:15378"/>
        <dbReference type="ChEBI" id="CHEBI:29999"/>
        <dbReference type="ChEBI" id="CHEBI:30616"/>
        <dbReference type="ChEBI" id="CHEBI:83421"/>
        <dbReference type="ChEBI" id="CHEBI:456216"/>
        <dbReference type="EC" id="2.7.11.1"/>
    </reaction>
</comment>
<evidence type="ECO:0000256" key="7">
    <source>
        <dbReference type="ARBA" id="ARBA00047899"/>
    </source>
</evidence>
<dbReference type="GO" id="GO:0000278">
    <property type="term" value="P:mitotic cell cycle"/>
    <property type="evidence" value="ECO:0007669"/>
    <property type="project" value="TreeGrafter"/>
</dbReference>
<keyword evidence="5" id="KW-0418">Kinase</keyword>
<evidence type="ECO:0000256" key="2">
    <source>
        <dbReference type="ARBA" id="ARBA00022527"/>
    </source>
</evidence>
<dbReference type="Pfam" id="PF12330">
    <property type="entry name" value="Haspin_kinase"/>
    <property type="match status" value="1"/>
</dbReference>
<evidence type="ECO:0000256" key="3">
    <source>
        <dbReference type="ARBA" id="ARBA00022679"/>
    </source>
</evidence>
<dbReference type="InterPro" id="IPR000719">
    <property type="entry name" value="Prot_kinase_dom"/>
</dbReference>
<accession>A0A7S0PPZ3</accession>
<sequence length="652" mass="71671">MTTRTSGDDDGRRKVLMPHNTAAVVVKYARRAKTKTQTVREGTERASSAPRVKDDDDEEEELEEEEATVTMKTTMMTTVDGATTTTTTTRGVGAERSEGEARGLDIVREALANAPSRVGARTFVFKSRNKLARSAKAEREQRARLAKLAESSAFFERVDCASLAEESAEATPKRGATMGEPLSMSPSGLIDALQGLGLVNDAPVLKAKITGVKVEGEVLRAKTLPRESMSAYDRVSDWVSTLKPFSPLKPTMEHEYDTTLVGAASALRSPSMCPTEVASDSESVADTESVASLGDALERLDIGDEHSPLTALLRTCGQTQDDIKTMATLCKKYFSKKAKKIGEGTYGEAFKGDGVVTKIIPMGGDALVNGEVQMGPREVHAETAIVKSLTELSANDTRKNFTDGFIRLVNASVCRGPYSKKLLTAWDKYAVKGESENEKPDNLPSNQLYIAYTCEDGGADLEHFEFRSATEAVALLFQIVVALAVAEEQSQFEHRDLHWGNVLIKRTRVQKKQARLNGVDINMQTSGLNVTIIDFTLSRLTADSGETFFLDLNADPELFNGPKKHCQSETYRRMKKAIKGKWDAYEPKTNALWLHYLADTVLEQKHYSVTMEQKKALSDFRKRALTYKSAHAAMFDELFSGIWTSGKSSFDS</sequence>
<keyword evidence="4" id="KW-0547">Nucleotide-binding</keyword>
<organism evidence="11">
    <name type="scientific">Ostreococcus mediterraneus</name>
    <dbReference type="NCBI Taxonomy" id="1486918"/>
    <lineage>
        <taxon>Eukaryota</taxon>
        <taxon>Viridiplantae</taxon>
        <taxon>Chlorophyta</taxon>
        <taxon>Mamiellophyceae</taxon>
        <taxon>Mamiellales</taxon>
        <taxon>Bathycoccaceae</taxon>
        <taxon>Ostreococcus</taxon>
    </lineage>
</organism>
<dbReference type="SMART" id="SM01331">
    <property type="entry name" value="DUF3635"/>
    <property type="match status" value="1"/>
</dbReference>
<comment type="catalytic activity">
    <reaction evidence="7">
        <text>L-threonyl-[protein] + ATP = O-phospho-L-threonyl-[protein] + ADP + H(+)</text>
        <dbReference type="Rhea" id="RHEA:46608"/>
        <dbReference type="Rhea" id="RHEA-COMP:11060"/>
        <dbReference type="Rhea" id="RHEA-COMP:11605"/>
        <dbReference type="ChEBI" id="CHEBI:15378"/>
        <dbReference type="ChEBI" id="CHEBI:30013"/>
        <dbReference type="ChEBI" id="CHEBI:30616"/>
        <dbReference type="ChEBI" id="CHEBI:61977"/>
        <dbReference type="ChEBI" id="CHEBI:456216"/>
        <dbReference type="EC" id="2.7.11.1"/>
    </reaction>
</comment>
<evidence type="ECO:0000256" key="9">
    <source>
        <dbReference type="SAM" id="MobiDB-lite"/>
    </source>
</evidence>
<feature type="region of interest" description="Disordered" evidence="9">
    <location>
        <begin position="32"/>
        <end position="61"/>
    </location>
</feature>
<evidence type="ECO:0000256" key="6">
    <source>
        <dbReference type="ARBA" id="ARBA00022840"/>
    </source>
</evidence>
<reference evidence="11" key="1">
    <citation type="submission" date="2021-01" db="EMBL/GenBank/DDBJ databases">
        <authorList>
            <person name="Corre E."/>
            <person name="Pelletier E."/>
            <person name="Niang G."/>
            <person name="Scheremetjew M."/>
            <person name="Finn R."/>
            <person name="Kale V."/>
            <person name="Holt S."/>
            <person name="Cochrane G."/>
            <person name="Meng A."/>
            <person name="Brown T."/>
            <person name="Cohen L."/>
        </authorList>
    </citation>
    <scope>NUCLEOTIDE SEQUENCE</scope>
    <source>
        <strain evidence="11">Clade-D-RCC2572</strain>
    </source>
</reference>
<evidence type="ECO:0000256" key="4">
    <source>
        <dbReference type="ARBA" id="ARBA00022741"/>
    </source>
</evidence>
<evidence type="ECO:0000256" key="5">
    <source>
        <dbReference type="ARBA" id="ARBA00022777"/>
    </source>
</evidence>
<proteinExistence type="predicted"/>
<feature type="domain" description="Protein kinase" evidence="10">
    <location>
        <begin position="335"/>
        <end position="652"/>
    </location>
</feature>
<evidence type="ECO:0000259" key="10">
    <source>
        <dbReference type="PROSITE" id="PS50011"/>
    </source>
</evidence>
<dbReference type="GO" id="GO:0005634">
    <property type="term" value="C:nucleus"/>
    <property type="evidence" value="ECO:0007669"/>
    <property type="project" value="TreeGrafter"/>
</dbReference>
<dbReference type="Gene3D" id="3.30.200.20">
    <property type="entry name" value="Phosphorylase Kinase, domain 1"/>
    <property type="match status" value="1"/>
</dbReference>
<dbReference type="GO" id="GO:0005524">
    <property type="term" value="F:ATP binding"/>
    <property type="evidence" value="ECO:0007669"/>
    <property type="project" value="UniProtKB-KW"/>
</dbReference>
<dbReference type="EMBL" id="HBEW01006237">
    <property type="protein sequence ID" value="CAD8585109.1"/>
    <property type="molecule type" value="Transcribed_RNA"/>
</dbReference>
<dbReference type="AlphaFoldDB" id="A0A7S0PPZ3"/>
<dbReference type="InterPro" id="IPR011009">
    <property type="entry name" value="Kinase-like_dom_sf"/>
</dbReference>
<dbReference type="SUPFAM" id="SSF56112">
    <property type="entry name" value="Protein kinase-like (PK-like)"/>
    <property type="match status" value="1"/>
</dbReference>
<keyword evidence="6" id="KW-0067">ATP-binding</keyword>
<dbReference type="PANTHER" id="PTHR24419:SF18">
    <property type="entry name" value="SERINE_THREONINE-PROTEIN KINASE HASPIN"/>
    <property type="match status" value="1"/>
</dbReference>
<dbReference type="Gene3D" id="1.10.510.10">
    <property type="entry name" value="Transferase(Phosphotransferase) domain 1"/>
    <property type="match status" value="1"/>
</dbReference>
<evidence type="ECO:0000256" key="1">
    <source>
        <dbReference type="ARBA" id="ARBA00012513"/>
    </source>
</evidence>
<dbReference type="EC" id="2.7.11.1" evidence="1"/>